<dbReference type="PANTHER" id="PTHR11960:SF8">
    <property type="entry name" value="EUKARYOTIC TRANSLATION INITIATION FACTOR 4E1-RELATED"/>
    <property type="match status" value="1"/>
</dbReference>
<protein>
    <submittedName>
        <fullName evidence="7">Uncharacterized protein</fullName>
    </submittedName>
</protein>
<evidence type="ECO:0000313" key="8">
    <source>
        <dbReference type="Proteomes" id="UP001301350"/>
    </source>
</evidence>
<evidence type="ECO:0000256" key="2">
    <source>
        <dbReference type="ARBA" id="ARBA00022540"/>
    </source>
</evidence>
<name>A0AAV9IWU6_CYACA</name>
<comment type="similarity">
    <text evidence="1 6">Belongs to the eukaryotic initiation factor 4E family.</text>
</comment>
<keyword evidence="3" id="KW-0810">Translation regulation</keyword>
<evidence type="ECO:0000313" key="7">
    <source>
        <dbReference type="EMBL" id="KAK4536565.1"/>
    </source>
</evidence>
<dbReference type="SUPFAM" id="SSF55418">
    <property type="entry name" value="eIF4e-like"/>
    <property type="match status" value="1"/>
</dbReference>
<sequence length="181" mass="21010">MWYDMPRGSRVSQQNWSDNVRAFAEIDTVESFWSAVNNIVEPSRLPMSSNMHMFKHGIRPEWEDAMNEAGGKWVLTLGKRDLHRVDEFWLHSLIGIVAEHFEPKASDDICGIVVSVRKEKTRLALWTKSALREDLRRAIGKRWREVLCDGGLPAHLELEYMVHKDAMAKDRSYLSKALDRM</sequence>
<keyword evidence="2 6" id="KW-0396">Initiation factor</keyword>
<accession>A0AAV9IWU6</accession>
<evidence type="ECO:0000256" key="5">
    <source>
        <dbReference type="ARBA" id="ARBA00022917"/>
    </source>
</evidence>
<dbReference type="GO" id="GO:0000340">
    <property type="term" value="F:RNA 7-methylguanosine cap binding"/>
    <property type="evidence" value="ECO:0007669"/>
    <property type="project" value="TreeGrafter"/>
</dbReference>
<proteinExistence type="inferred from homology"/>
<keyword evidence="4 6" id="KW-0694">RNA-binding</keyword>
<dbReference type="EMBL" id="JANCYW010000009">
    <property type="protein sequence ID" value="KAK4536565.1"/>
    <property type="molecule type" value="Genomic_DNA"/>
</dbReference>
<dbReference type="Proteomes" id="UP001301350">
    <property type="component" value="Unassembled WGS sequence"/>
</dbReference>
<dbReference type="InterPro" id="IPR023398">
    <property type="entry name" value="TIF_eIF4e-like"/>
</dbReference>
<reference evidence="7 8" key="1">
    <citation type="submission" date="2022-07" db="EMBL/GenBank/DDBJ databases">
        <title>Genome-wide signatures of adaptation to extreme environments.</title>
        <authorList>
            <person name="Cho C.H."/>
            <person name="Yoon H.S."/>
        </authorList>
    </citation>
    <scope>NUCLEOTIDE SEQUENCE [LARGE SCALE GENOMIC DNA]</scope>
    <source>
        <strain evidence="7 8">DBV 063 E5</strain>
    </source>
</reference>
<dbReference type="PANTHER" id="PTHR11960">
    <property type="entry name" value="EUKARYOTIC TRANSLATION INITIATION FACTOR 4E RELATED"/>
    <property type="match status" value="1"/>
</dbReference>
<keyword evidence="8" id="KW-1185">Reference proteome</keyword>
<dbReference type="Pfam" id="PF01652">
    <property type="entry name" value="IF4E"/>
    <property type="match status" value="1"/>
</dbReference>
<dbReference type="AlphaFoldDB" id="A0AAV9IWU6"/>
<evidence type="ECO:0000256" key="1">
    <source>
        <dbReference type="ARBA" id="ARBA00009860"/>
    </source>
</evidence>
<organism evidence="7 8">
    <name type="scientific">Cyanidium caldarium</name>
    <name type="common">Red alga</name>
    <dbReference type="NCBI Taxonomy" id="2771"/>
    <lineage>
        <taxon>Eukaryota</taxon>
        <taxon>Rhodophyta</taxon>
        <taxon>Bangiophyceae</taxon>
        <taxon>Cyanidiales</taxon>
        <taxon>Cyanidiaceae</taxon>
        <taxon>Cyanidium</taxon>
    </lineage>
</organism>
<keyword evidence="5 6" id="KW-0648">Protein biosynthesis</keyword>
<evidence type="ECO:0000256" key="3">
    <source>
        <dbReference type="ARBA" id="ARBA00022845"/>
    </source>
</evidence>
<dbReference type="InterPro" id="IPR001040">
    <property type="entry name" value="TIF_eIF_4E"/>
</dbReference>
<evidence type="ECO:0000256" key="4">
    <source>
        <dbReference type="ARBA" id="ARBA00022884"/>
    </source>
</evidence>
<dbReference type="GO" id="GO:0016281">
    <property type="term" value="C:eukaryotic translation initiation factor 4F complex"/>
    <property type="evidence" value="ECO:0007669"/>
    <property type="project" value="TreeGrafter"/>
</dbReference>
<dbReference type="GO" id="GO:0003743">
    <property type="term" value="F:translation initiation factor activity"/>
    <property type="evidence" value="ECO:0007669"/>
    <property type="project" value="UniProtKB-KW"/>
</dbReference>
<comment type="caution">
    <text evidence="7">The sequence shown here is derived from an EMBL/GenBank/DDBJ whole genome shotgun (WGS) entry which is preliminary data.</text>
</comment>
<evidence type="ECO:0000256" key="6">
    <source>
        <dbReference type="RuleBase" id="RU004374"/>
    </source>
</evidence>
<gene>
    <name evidence="7" type="ORF">CDCA_CDCA09G2590</name>
</gene>
<dbReference type="GO" id="GO:0006417">
    <property type="term" value="P:regulation of translation"/>
    <property type="evidence" value="ECO:0007669"/>
    <property type="project" value="UniProtKB-KW"/>
</dbReference>
<dbReference type="Gene3D" id="3.30.760.10">
    <property type="entry name" value="RNA Cap, Translation Initiation Factor Eif4e"/>
    <property type="match status" value="1"/>
</dbReference>